<organism evidence="1 2">
    <name type="scientific">Cardamine amara subsp. amara</name>
    <dbReference type="NCBI Taxonomy" id="228776"/>
    <lineage>
        <taxon>Eukaryota</taxon>
        <taxon>Viridiplantae</taxon>
        <taxon>Streptophyta</taxon>
        <taxon>Embryophyta</taxon>
        <taxon>Tracheophyta</taxon>
        <taxon>Spermatophyta</taxon>
        <taxon>Magnoliopsida</taxon>
        <taxon>eudicotyledons</taxon>
        <taxon>Gunneridae</taxon>
        <taxon>Pentapetalae</taxon>
        <taxon>rosids</taxon>
        <taxon>malvids</taxon>
        <taxon>Brassicales</taxon>
        <taxon>Brassicaceae</taxon>
        <taxon>Cardamineae</taxon>
        <taxon>Cardamine</taxon>
    </lineage>
</organism>
<dbReference type="SUPFAM" id="SSF56112">
    <property type="entry name" value="Protein kinase-like (PK-like)"/>
    <property type="match status" value="1"/>
</dbReference>
<keyword evidence="2" id="KW-1185">Reference proteome</keyword>
<dbReference type="InterPro" id="IPR011009">
    <property type="entry name" value="Kinase-like_dom_sf"/>
</dbReference>
<dbReference type="EMBL" id="JBANAX010000429">
    <property type="protein sequence ID" value="KAL1209094.1"/>
    <property type="molecule type" value="Genomic_DNA"/>
</dbReference>
<evidence type="ECO:0000313" key="2">
    <source>
        <dbReference type="Proteomes" id="UP001558713"/>
    </source>
</evidence>
<dbReference type="Proteomes" id="UP001558713">
    <property type="component" value="Unassembled WGS sequence"/>
</dbReference>
<evidence type="ECO:0000313" key="1">
    <source>
        <dbReference type="EMBL" id="KAL1209094.1"/>
    </source>
</evidence>
<sequence length="132" mass="15031">MYTREPPWPFEDSKDIVPLLLNGKTPKIPESLPWDARQFIQTCFTSNPGSFAELLKHTFLQKVSDQNHVRVTGAGYEKKSVVVLKSEYCPKKTLKIKIVPPKPLQFKKISNRPLRLKIIPPKPPGCNLVPVQ</sequence>
<proteinExistence type="predicted"/>
<accession>A0ABD1B064</accession>
<protein>
    <submittedName>
        <fullName evidence="1">Uncharacterized protein</fullName>
    </submittedName>
</protein>
<dbReference type="Gene3D" id="1.10.510.10">
    <property type="entry name" value="Transferase(Phosphotransferase) domain 1"/>
    <property type="match status" value="1"/>
</dbReference>
<name>A0ABD1B064_CARAN</name>
<comment type="caution">
    <text evidence="1">The sequence shown here is derived from an EMBL/GenBank/DDBJ whole genome shotgun (WGS) entry which is preliminary data.</text>
</comment>
<dbReference type="AlphaFoldDB" id="A0ABD1B064"/>
<gene>
    <name evidence="1" type="ORF">V5N11_033857</name>
</gene>
<reference evidence="1 2" key="1">
    <citation type="submission" date="2024-04" db="EMBL/GenBank/DDBJ databases">
        <title>Genome assembly C_amara_ONT_v2.</title>
        <authorList>
            <person name="Yant L."/>
            <person name="Moore C."/>
            <person name="Slenker M."/>
        </authorList>
    </citation>
    <scope>NUCLEOTIDE SEQUENCE [LARGE SCALE GENOMIC DNA]</scope>
    <source>
        <tissue evidence="1">Leaf</tissue>
    </source>
</reference>